<sequence>MFVSGETSTSRTIYTVVSLFCAVLLSILLGFRAKTLRNNVLRKTNLTSILICVLFFFALSFIFSAAVVESGLGLPTHAVCYGAAIICLVFYTGNKLTIYIFLLERARVVRAPFVSRLRDWIWVGGMIVICCGFGTIAIVGYMSPIVELSRLDGRCRIGLPPKVSFPLLSFDVGVNFALTAVFFFLLRPIVSFDGKTTRTRMFDFRFPRSIRSRQTLDDEDTGSHTSVVNANIKILLWKSLWGSLAIMLPTVGNMAQFYVMKGRELGWICLTVCTLDVSWGVIVINWLTTGSAEAEENLTKSVKAELDSAARTYSMSSTRPRALPRMEQPRRAWHAPTEPDKAYSEAEFEKQPSGAIHSVNTSNWRSALRLLNENE</sequence>
<feature type="transmembrane region" description="Helical" evidence="2">
    <location>
        <begin position="265"/>
        <end position="287"/>
    </location>
</feature>
<keyword evidence="2" id="KW-0472">Membrane</keyword>
<feature type="transmembrane region" description="Helical" evidence="2">
    <location>
        <begin position="45"/>
        <end position="68"/>
    </location>
</feature>
<accession>A0A9P4UV89</accession>
<name>A0A9P4UV89_9PLEO</name>
<keyword evidence="4" id="KW-1185">Reference proteome</keyword>
<feature type="transmembrane region" description="Helical" evidence="2">
    <location>
        <begin position="74"/>
        <end position="93"/>
    </location>
</feature>
<keyword evidence="2" id="KW-0812">Transmembrane</keyword>
<dbReference type="PANTHER" id="PTHR38848">
    <property type="entry name" value="G-PROTEIN COUPLED RECEPTORS FAMILY 3 PROFILE DOMAIN-CONTAINING PROTEIN"/>
    <property type="match status" value="1"/>
</dbReference>
<feature type="transmembrane region" description="Helical" evidence="2">
    <location>
        <begin position="120"/>
        <end position="143"/>
    </location>
</feature>
<feature type="region of interest" description="Disordered" evidence="1">
    <location>
        <begin position="312"/>
        <end position="357"/>
    </location>
</feature>
<comment type="caution">
    <text evidence="3">The sequence shown here is derived from an EMBL/GenBank/DDBJ whole genome shotgun (WGS) entry which is preliminary data.</text>
</comment>
<feature type="compositionally biased region" description="Basic and acidic residues" evidence="1">
    <location>
        <begin position="337"/>
        <end position="350"/>
    </location>
</feature>
<evidence type="ECO:0000256" key="2">
    <source>
        <dbReference type="SAM" id="Phobius"/>
    </source>
</evidence>
<reference evidence="3" key="1">
    <citation type="journal article" date="2020" name="Stud. Mycol.">
        <title>101 Dothideomycetes genomes: a test case for predicting lifestyles and emergence of pathogens.</title>
        <authorList>
            <person name="Haridas S."/>
            <person name="Albert R."/>
            <person name="Binder M."/>
            <person name="Bloem J."/>
            <person name="Labutti K."/>
            <person name="Salamov A."/>
            <person name="Andreopoulos B."/>
            <person name="Baker S."/>
            <person name="Barry K."/>
            <person name="Bills G."/>
            <person name="Bluhm B."/>
            <person name="Cannon C."/>
            <person name="Castanera R."/>
            <person name="Culley D."/>
            <person name="Daum C."/>
            <person name="Ezra D."/>
            <person name="Gonzalez J."/>
            <person name="Henrissat B."/>
            <person name="Kuo A."/>
            <person name="Liang C."/>
            <person name="Lipzen A."/>
            <person name="Lutzoni F."/>
            <person name="Magnuson J."/>
            <person name="Mondo S."/>
            <person name="Nolan M."/>
            <person name="Ohm R."/>
            <person name="Pangilinan J."/>
            <person name="Park H.-J."/>
            <person name="Ramirez L."/>
            <person name="Alfaro M."/>
            <person name="Sun H."/>
            <person name="Tritt A."/>
            <person name="Yoshinaga Y."/>
            <person name="Zwiers L.-H."/>
            <person name="Turgeon B."/>
            <person name="Goodwin S."/>
            <person name="Spatafora J."/>
            <person name="Crous P."/>
            <person name="Grigoriev I."/>
        </authorList>
    </citation>
    <scope>NUCLEOTIDE SEQUENCE</scope>
    <source>
        <strain evidence="3">CBS 125425</strain>
    </source>
</reference>
<dbReference type="OrthoDB" id="3210850at2759"/>
<evidence type="ECO:0000256" key="1">
    <source>
        <dbReference type="SAM" id="MobiDB-lite"/>
    </source>
</evidence>
<dbReference type="PANTHER" id="PTHR38848:SF3">
    <property type="entry name" value="G-PROTEIN COUPLED RECEPTORS FAMILY 3 PROFILE DOMAIN-CONTAINING PROTEIN"/>
    <property type="match status" value="1"/>
</dbReference>
<dbReference type="AlphaFoldDB" id="A0A9P4UV89"/>
<organism evidence="3 4">
    <name type="scientific">Polyplosphaeria fusca</name>
    <dbReference type="NCBI Taxonomy" id="682080"/>
    <lineage>
        <taxon>Eukaryota</taxon>
        <taxon>Fungi</taxon>
        <taxon>Dikarya</taxon>
        <taxon>Ascomycota</taxon>
        <taxon>Pezizomycotina</taxon>
        <taxon>Dothideomycetes</taxon>
        <taxon>Pleosporomycetidae</taxon>
        <taxon>Pleosporales</taxon>
        <taxon>Tetraplosphaeriaceae</taxon>
        <taxon>Polyplosphaeria</taxon>
    </lineage>
</organism>
<feature type="transmembrane region" description="Helical" evidence="2">
    <location>
        <begin position="12"/>
        <end position="33"/>
    </location>
</feature>
<keyword evidence="2" id="KW-1133">Transmembrane helix</keyword>
<proteinExistence type="predicted"/>
<protein>
    <submittedName>
        <fullName evidence="3">Uncharacterized protein</fullName>
    </submittedName>
</protein>
<gene>
    <name evidence="3" type="ORF">EJ04DRAFT_446679</name>
</gene>
<evidence type="ECO:0000313" key="3">
    <source>
        <dbReference type="EMBL" id="KAF2729717.1"/>
    </source>
</evidence>
<dbReference type="EMBL" id="ML996237">
    <property type="protein sequence ID" value="KAF2729717.1"/>
    <property type="molecule type" value="Genomic_DNA"/>
</dbReference>
<evidence type="ECO:0000313" key="4">
    <source>
        <dbReference type="Proteomes" id="UP000799444"/>
    </source>
</evidence>
<dbReference type="Proteomes" id="UP000799444">
    <property type="component" value="Unassembled WGS sequence"/>
</dbReference>
<feature type="transmembrane region" description="Helical" evidence="2">
    <location>
        <begin position="163"/>
        <end position="186"/>
    </location>
</feature>